<name>A0A0L7CXW7_BIFBR</name>
<dbReference type="RefSeq" id="WP_052787321.1">
    <property type="nucleotide sequence ID" value="NZ_AVQC01000015.1"/>
</dbReference>
<dbReference type="Proteomes" id="UP000036802">
    <property type="component" value="Unassembled WGS sequence"/>
</dbReference>
<organism evidence="1 2">
    <name type="scientific">Bifidobacterium breve MCC 1114</name>
    <dbReference type="NCBI Taxonomy" id="1365964"/>
    <lineage>
        <taxon>Bacteria</taxon>
        <taxon>Bacillati</taxon>
        <taxon>Actinomycetota</taxon>
        <taxon>Actinomycetes</taxon>
        <taxon>Bifidobacteriales</taxon>
        <taxon>Bifidobacteriaceae</taxon>
        <taxon>Bifidobacterium</taxon>
    </lineage>
</organism>
<comment type="caution">
    <text evidence="1">The sequence shown here is derived from an EMBL/GenBank/DDBJ whole genome shotgun (WGS) entry which is preliminary data.</text>
</comment>
<dbReference type="PATRIC" id="fig|1365964.3.peg.1697"/>
<evidence type="ECO:0008006" key="3">
    <source>
        <dbReference type="Google" id="ProtNLM"/>
    </source>
</evidence>
<reference evidence="1 2" key="1">
    <citation type="journal article" date="2015" name="Int J Genomics">
        <title>Comparative Genomics Revealed Genetic Diversity and Species/Strain-Level Differences in Carbohydrate Metabolism of Three Probiotic Bifidobacterial Species.</title>
        <authorList>
            <person name="Odamaki T."/>
            <person name="Horigome A."/>
            <person name="Sugahara H."/>
            <person name="Hashikura N."/>
            <person name="Minami J."/>
            <person name="Xiao J.Z."/>
            <person name="Abe F."/>
        </authorList>
    </citation>
    <scope>NUCLEOTIDE SEQUENCE [LARGE SCALE GENOMIC DNA]</scope>
    <source>
        <strain evidence="1 2">MCC 1114</strain>
    </source>
</reference>
<proteinExistence type="predicted"/>
<evidence type="ECO:0000313" key="1">
    <source>
        <dbReference type="EMBL" id="KOA64451.1"/>
    </source>
</evidence>
<gene>
    <name evidence="1" type="ORF">BBM1114_08375</name>
</gene>
<sequence length="110" mass="11791">MADNWTAYEQPVRDEINVPYGDDERVRRAIQAAIGYVNGALGGQTVGQEVMTDCVTSCATDLYNSRDARLGVMSVGDGTLEPFRVSTDPLRSVWPKLNAAGVLTGSVVIA</sequence>
<dbReference type="AlphaFoldDB" id="A0A0L7CXW7"/>
<protein>
    <recommendedName>
        <fullName evidence="3">Head-to-tail adaptor</fullName>
    </recommendedName>
</protein>
<dbReference type="EMBL" id="AVQC01000015">
    <property type="protein sequence ID" value="KOA64451.1"/>
    <property type="molecule type" value="Genomic_DNA"/>
</dbReference>
<accession>A0A0L7CXW7</accession>
<evidence type="ECO:0000313" key="2">
    <source>
        <dbReference type="Proteomes" id="UP000036802"/>
    </source>
</evidence>